<evidence type="ECO:0000313" key="2">
    <source>
        <dbReference type="Proteomes" id="UP000653797"/>
    </source>
</evidence>
<dbReference type="PROSITE" id="PS00018">
    <property type="entry name" value="EF_HAND_1"/>
    <property type="match status" value="1"/>
</dbReference>
<sequence>MKYFLLFILVNTVQVCTCLSLLAQPVVRREIGGIRFERRFDENTRFFDKSTGKQVSYQEYRQLMKDDPNGYHLEAVIDEYGQASAYKIRPTTPEERETHRFNDRNPALRPKIGEPVPEFVMKGIDDKVYRSTELKGHVVILSFWVSLSKPFWGTNQAKGYADALRPYQSETDPISLGILRESKEDIVNVMATETLPFIPIPNSYGFHEKFHVTLSPAFIVIDRAGNVAAYIEGMHYDQLQKTLQAVSR</sequence>
<name>A0A927B1X8_9BACT</name>
<accession>A0A927B1X8</accession>
<dbReference type="InterPro" id="IPR018247">
    <property type="entry name" value="EF_Hand_1_Ca_BS"/>
</dbReference>
<evidence type="ECO:0000313" key="1">
    <source>
        <dbReference type="EMBL" id="MBD2754069.1"/>
    </source>
</evidence>
<dbReference type="Proteomes" id="UP000653797">
    <property type="component" value="Unassembled WGS sequence"/>
</dbReference>
<proteinExistence type="predicted"/>
<reference evidence="1" key="1">
    <citation type="submission" date="2020-09" db="EMBL/GenBank/DDBJ databases">
        <authorList>
            <person name="Kim M.K."/>
        </authorList>
    </citation>
    <scope>NUCLEOTIDE SEQUENCE</scope>
    <source>
        <strain evidence="1">BT704</strain>
    </source>
</reference>
<comment type="caution">
    <text evidence="1">The sequence shown here is derived from an EMBL/GenBank/DDBJ whole genome shotgun (WGS) entry which is preliminary data.</text>
</comment>
<dbReference type="EMBL" id="JACXAA010000004">
    <property type="protein sequence ID" value="MBD2754069.1"/>
    <property type="molecule type" value="Genomic_DNA"/>
</dbReference>
<gene>
    <name evidence="1" type="ORF">IC230_14265</name>
</gene>
<dbReference type="Gene3D" id="3.40.30.10">
    <property type="entry name" value="Glutaredoxin"/>
    <property type="match status" value="1"/>
</dbReference>
<dbReference type="AlphaFoldDB" id="A0A927B1X8"/>
<organism evidence="1 2">
    <name type="scientific">Spirosoma validum</name>
    <dbReference type="NCBI Taxonomy" id="2771355"/>
    <lineage>
        <taxon>Bacteria</taxon>
        <taxon>Pseudomonadati</taxon>
        <taxon>Bacteroidota</taxon>
        <taxon>Cytophagia</taxon>
        <taxon>Cytophagales</taxon>
        <taxon>Cytophagaceae</taxon>
        <taxon>Spirosoma</taxon>
    </lineage>
</organism>
<protein>
    <submittedName>
        <fullName evidence="1">Redoxin domain-containing protein</fullName>
    </submittedName>
</protein>
<dbReference type="SUPFAM" id="SSF52833">
    <property type="entry name" value="Thioredoxin-like"/>
    <property type="match status" value="1"/>
</dbReference>
<dbReference type="InterPro" id="IPR036249">
    <property type="entry name" value="Thioredoxin-like_sf"/>
</dbReference>
<keyword evidence="2" id="KW-1185">Reference proteome</keyword>